<comment type="caution">
    <text evidence="1">The sequence shown here is derived from an EMBL/GenBank/DDBJ whole genome shotgun (WGS) entry which is preliminary data.</text>
</comment>
<gene>
    <name evidence="1" type="ORF">MRB53_017951</name>
</gene>
<keyword evidence="2" id="KW-1185">Reference proteome</keyword>
<sequence>MDTTSRSTKLRDGHPWVSRHHSNLSRSMFLRRSRHHYSQHYYRRNTSSSSDILTTLCKTVASLDDEKLTSKLICCESGCHEESKEKAFYGLERVRSNASEGDLAPFDMEKIVCGICLKLLKRKPSSSLANIMPTIYNSVVAVLACAHVYHADCLEQRTSEADRWDPPCPMCTNKL</sequence>
<protein>
    <submittedName>
        <fullName evidence="1">Uncharacterized protein</fullName>
    </submittedName>
</protein>
<accession>A0ACC2M6I3</accession>
<dbReference type="Proteomes" id="UP001234297">
    <property type="component" value="Chromosome 5"/>
</dbReference>
<reference evidence="1 2" key="1">
    <citation type="journal article" date="2022" name="Hortic Res">
        <title>A haplotype resolved chromosomal level avocado genome allows analysis of novel avocado genes.</title>
        <authorList>
            <person name="Nath O."/>
            <person name="Fletcher S.J."/>
            <person name="Hayward A."/>
            <person name="Shaw L.M."/>
            <person name="Masouleh A.K."/>
            <person name="Furtado A."/>
            <person name="Henry R.J."/>
            <person name="Mitter N."/>
        </authorList>
    </citation>
    <scope>NUCLEOTIDE SEQUENCE [LARGE SCALE GENOMIC DNA]</scope>
    <source>
        <strain evidence="2">cv. Hass</strain>
    </source>
</reference>
<organism evidence="1 2">
    <name type="scientific">Persea americana</name>
    <name type="common">Avocado</name>
    <dbReference type="NCBI Taxonomy" id="3435"/>
    <lineage>
        <taxon>Eukaryota</taxon>
        <taxon>Viridiplantae</taxon>
        <taxon>Streptophyta</taxon>
        <taxon>Embryophyta</taxon>
        <taxon>Tracheophyta</taxon>
        <taxon>Spermatophyta</taxon>
        <taxon>Magnoliopsida</taxon>
        <taxon>Magnoliidae</taxon>
        <taxon>Laurales</taxon>
        <taxon>Lauraceae</taxon>
        <taxon>Persea</taxon>
    </lineage>
</organism>
<dbReference type="EMBL" id="CM056813">
    <property type="protein sequence ID" value="KAJ8641257.1"/>
    <property type="molecule type" value="Genomic_DNA"/>
</dbReference>
<name>A0ACC2M6I3_PERAE</name>
<evidence type="ECO:0000313" key="1">
    <source>
        <dbReference type="EMBL" id="KAJ8641257.1"/>
    </source>
</evidence>
<evidence type="ECO:0000313" key="2">
    <source>
        <dbReference type="Proteomes" id="UP001234297"/>
    </source>
</evidence>
<proteinExistence type="predicted"/>